<evidence type="ECO:0000256" key="2">
    <source>
        <dbReference type="ARBA" id="ARBA00022759"/>
    </source>
</evidence>
<sequence length="141" mass="15823">MSKQITNADVKQLNGMTLAYMGDAVLETFVRHHLIHSGQVKPNKLHTLATKYVSAKSQASVVKRLLEDGFFDEEETAVIMRGRNANQGSVPKNTDVQTYRYGTGFEAIIGYHHLLGHEERLDMIFEKVVSFVEQAEEGGKQ</sequence>
<dbReference type="PANTHER" id="PTHR34276">
    <property type="entry name" value="MINI-RIBONUCLEASE 3"/>
    <property type="match status" value="1"/>
</dbReference>
<feature type="active site" evidence="4">
    <location>
        <position position="23"/>
    </location>
</feature>
<dbReference type="PANTHER" id="PTHR34276:SF1">
    <property type="entry name" value="MINI-RIBONUCLEASE 3"/>
    <property type="match status" value="1"/>
</dbReference>
<dbReference type="Pfam" id="PF00636">
    <property type="entry name" value="Ribonuclease_3"/>
    <property type="match status" value="1"/>
</dbReference>
<comment type="subunit">
    <text evidence="4">Homodimer.</text>
</comment>
<keyword evidence="4" id="KW-0460">Magnesium</keyword>
<dbReference type="Proteomes" id="UP000199544">
    <property type="component" value="Unassembled WGS sequence"/>
</dbReference>
<dbReference type="GO" id="GO:0005737">
    <property type="term" value="C:cytoplasm"/>
    <property type="evidence" value="ECO:0007669"/>
    <property type="project" value="UniProtKB-SubCell"/>
</dbReference>
<dbReference type="Gene3D" id="1.10.1520.10">
    <property type="entry name" value="Ribonuclease III domain"/>
    <property type="match status" value="1"/>
</dbReference>
<comment type="function">
    <text evidence="4">Involved in correct processing of both the 5' and 3' ends of 23S rRNA precursor. Processes 30S rRNA precursor transcript even in absence of ribonuclease 3 (Rnc); Rnc processes 30S rRNA into smaller rRNA precursors.</text>
</comment>
<dbReference type="InterPro" id="IPR036389">
    <property type="entry name" value="RNase_III_sf"/>
</dbReference>
<dbReference type="GO" id="GO:0019843">
    <property type="term" value="F:rRNA binding"/>
    <property type="evidence" value="ECO:0007669"/>
    <property type="project" value="UniProtKB-UniRule"/>
</dbReference>
<evidence type="ECO:0000313" key="6">
    <source>
        <dbReference type="EMBL" id="SDN59685.1"/>
    </source>
</evidence>
<feature type="domain" description="RNase III" evidence="5">
    <location>
        <begin position="1"/>
        <end position="137"/>
    </location>
</feature>
<keyword evidence="4" id="KW-0699">rRNA-binding</keyword>
<organism evidence="6 7">
    <name type="scientific">Fictibacillus solisalsi</name>
    <dbReference type="NCBI Taxonomy" id="459525"/>
    <lineage>
        <taxon>Bacteria</taxon>
        <taxon>Bacillati</taxon>
        <taxon>Bacillota</taxon>
        <taxon>Bacilli</taxon>
        <taxon>Bacillales</taxon>
        <taxon>Fictibacillaceae</taxon>
        <taxon>Fictibacillus</taxon>
    </lineage>
</organism>
<dbReference type="PIRSF" id="PIRSF005520">
    <property type="entry name" value="UCP005520"/>
    <property type="match status" value="1"/>
</dbReference>
<dbReference type="OrthoDB" id="46571at2"/>
<keyword evidence="2 4" id="KW-0255">Endonuclease</keyword>
<dbReference type="InterPro" id="IPR008226">
    <property type="entry name" value="Mini3_fam"/>
</dbReference>
<dbReference type="AlphaFoldDB" id="A0A1H0CPD1"/>
<evidence type="ECO:0000256" key="4">
    <source>
        <dbReference type="HAMAP-Rule" id="MF_01468"/>
    </source>
</evidence>
<dbReference type="GO" id="GO:0004525">
    <property type="term" value="F:ribonuclease III activity"/>
    <property type="evidence" value="ECO:0007669"/>
    <property type="project" value="InterPro"/>
</dbReference>
<dbReference type="RefSeq" id="WP_090239701.1">
    <property type="nucleotide sequence ID" value="NZ_FNHW01000009.1"/>
</dbReference>
<evidence type="ECO:0000256" key="3">
    <source>
        <dbReference type="ARBA" id="ARBA00022801"/>
    </source>
</evidence>
<keyword evidence="7" id="KW-1185">Reference proteome</keyword>
<keyword evidence="1 4" id="KW-0540">Nuclease</keyword>
<evidence type="ECO:0000259" key="5">
    <source>
        <dbReference type="SMART" id="SM00535"/>
    </source>
</evidence>
<comment type="cofactor">
    <cofactor evidence="4">
        <name>Mg(2+)</name>
        <dbReference type="ChEBI" id="CHEBI:18420"/>
    </cofactor>
</comment>
<keyword evidence="4" id="KW-0690">Ribosome biogenesis</keyword>
<name>A0A1H0CPD1_9BACL</name>
<dbReference type="HAMAP" id="MF_01468">
    <property type="entry name" value="RNase_Mini_III"/>
    <property type="match status" value="1"/>
</dbReference>
<dbReference type="STRING" id="459525.SAMN04488137_5025"/>
<dbReference type="SUPFAM" id="SSF69065">
    <property type="entry name" value="RNase III domain-like"/>
    <property type="match status" value="1"/>
</dbReference>
<proteinExistence type="inferred from homology"/>
<keyword evidence="4" id="KW-0963">Cytoplasm</keyword>
<comment type="similarity">
    <text evidence="4">Belongs to the MrnC RNase family.</text>
</comment>
<keyword evidence="4" id="KW-0698">rRNA processing</keyword>
<reference evidence="7" key="1">
    <citation type="submission" date="2016-10" db="EMBL/GenBank/DDBJ databases">
        <authorList>
            <person name="Varghese N."/>
            <person name="Submissions S."/>
        </authorList>
    </citation>
    <scope>NUCLEOTIDE SEQUENCE [LARGE SCALE GENOMIC DNA]</scope>
    <source>
        <strain evidence="7">CGMCC 1.6854</strain>
    </source>
</reference>
<comment type="subcellular location">
    <subcellularLocation>
        <location evidence="4">Cytoplasm</location>
    </subcellularLocation>
</comment>
<gene>
    <name evidence="4" type="primary">mrnC</name>
    <name evidence="6" type="ORF">SAMN04488137_5025</name>
</gene>
<dbReference type="GO" id="GO:0006364">
    <property type="term" value="P:rRNA processing"/>
    <property type="evidence" value="ECO:0007669"/>
    <property type="project" value="UniProtKB-UniRule"/>
</dbReference>
<evidence type="ECO:0000256" key="1">
    <source>
        <dbReference type="ARBA" id="ARBA00022722"/>
    </source>
</evidence>
<dbReference type="EC" id="3.1.26.-" evidence="4"/>
<dbReference type="EMBL" id="FNHW01000009">
    <property type="protein sequence ID" value="SDN59685.1"/>
    <property type="molecule type" value="Genomic_DNA"/>
</dbReference>
<accession>A0A1H0CPD1</accession>
<protein>
    <recommendedName>
        <fullName evidence="4">Mini-ribonuclease 3</fullName>
        <shortName evidence="4">Mini-3</shortName>
        <shortName evidence="4">Mini-RNase 3</shortName>
        <ecNumber evidence="4">3.1.26.-</ecNumber>
    </recommendedName>
    <alternativeName>
        <fullName evidence="4">Mini-RNase III</fullName>
        <shortName evidence="4">Mini-III</shortName>
    </alternativeName>
</protein>
<keyword evidence="3 4" id="KW-0378">Hydrolase</keyword>
<keyword evidence="4" id="KW-0694">RNA-binding</keyword>
<dbReference type="InterPro" id="IPR000999">
    <property type="entry name" value="RNase_III_dom"/>
</dbReference>
<evidence type="ECO:0000313" key="7">
    <source>
        <dbReference type="Proteomes" id="UP000199544"/>
    </source>
</evidence>
<dbReference type="SMART" id="SM00535">
    <property type="entry name" value="RIBOc"/>
    <property type="match status" value="1"/>
</dbReference>